<dbReference type="InterPro" id="IPR046373">
    <property type="entry name" value="Acyl-CoA_Oxase/DH_mid-dom_sf"/>
</dbReference>
<dbReference type="PANTHER" id="PTHR43292:SF4">
    <property type="entry name" value="ACYL-COA DEHYDROGENASE FADE34"/>
    <property type="match status" value="1"/>
</dbReference>
<dbReference type="InterPro" id="IPR009100">
    <property type="entry name" value="AcylCoA_DH/oxidase_NM_dom_sf"/>
</dbReference>
<evidence type="ECO:0000313" key="2">
    <source>
        <dbReference type="EMBL" id="MDR7167289.1"/>
    </source>
</evidence>
<evidence type="ECO:0000313" key="3">
    <source>
        <dbReference type="Proteomes" id="UP001251217"/>
    </source>
</evidence>
<dbReference type="Gene3D" id="2.40.110.10">
    <property type="entry name" value="Butyryl-CoA Dehydrogenase, subunit A, domain 2"/>
    <property type="match status" value="1"/>
</dbReference>
<name>A0ABU1XA09_9NOCA</name>
<evidence type="ECO:0000256" key="1">
    <source>
        <dbReference type="ARBA" id="ARBA00023002"/>
    </source>
</evidence>
<comment type="caution">
    <text evidence="2">The sequence shown here is derived from an EMBL/GenBank/DDBJ whole genome shotgun (WGS) entry which is preliminary data.</text>
</comment>
<gene>
    <name evidence="2" type="ORF">J2W56_001007</name>
</gene>
<keyword evidence="1" id="KW-0560">Oxidoreductase</keyword>
<keyword evidence="3" id="KW-1185">Reference proteome</keyword>
<dbReference type="EMBL" id="JAVDWW010000001">
    <property type="protein sequence ID" value="MDR7167289.1"/>
    <property type="molecule type" value="Genomic_DNA"/>
</dbReference>
<proteinExistence type="predicted"/>
<dbReference type="RefSeq" id="WP_310399042.1">
    <property type="nucleotide sequence ID" value="NZ_JAVDWW010000001.1"/>
</dbReference>
<dbReference type="SUPFAM" id="SSF56645">
    <property type="entry name" value="Acyl-CoA dehydrogenase NM domain-like"/>
    <property type="match status" value="1"/>
</dbReference>
<dbReference type="Proteomes" id="UP001251217">
    <property type="component" value="Unassembled WGS sequence"/>
</dbReference>
<sequence>MNLPGIEVRQIKPMTGESDFNEVFLTDVQVPASALIGELNDGWRVLQTALEEERRTMGFELDGQPLI</sequence>
<organism evidence="2 3">
    <name type="scientific">Nocardia kruczakiae</name>
    <dbReference type="NCBI Taxonomy" id="261477"/>
    <lineage>
        <taxon>Bacteria</taxon>
        <taxon>Bacillati</taxon>
        <taxon>Actinomycetota</taxon>
        <taxon>Actinomycetes</taxon>
        <taxon>Mycobacteriales</taxon>
        <taxon>Nocardiaceae</taxon>
        <taxon>Nocardia</taxon>
    </lineage>
</organism>
<reference evidence="2 3" key="1">
    <citation type="submission" date="2023-07" db="EMBL/GenBank/DDBJ databases">
        <title>Sorghum-associated microbial communities from plants grown in Nebraska, USA.</title>
        <authorList>
            <person name="Schachtman D."/>
        </authorList>
    </citation>
    <scope>NUCLEOTIDE SEQUENCE [LARGE SCALE GENOMIC DNA]</scope>
    <source>
        <strain evidence="2 3">4272</strain>
    </source>
</reference>
<dbReference type="PANTHER" id="PTHR43292">
    <property type="entry name" value="ACYL-COA DEHYDROGENASE"/>
    <property type="match status" value="1"/>
</dbReference>
<accession>A0ABU1XA09</accession>
<protein>
    <submittedName>
        <fullName evidence="2">Alkylation response protein AidB-like acyl-CoA dehydrogenase</fullName>
    </submittedName>
</protein>
<dbReference type="InterPro" id="IPR052161">
    <property type="entry name" value="Mycobact_Acyl-CoA_DH"/>
</dbReference>